<dbReference type="SUPFAM" id="SSF160544">
    <property type="entry name" value="EscU C-terminal domain-like"/>
    <property type="match status" value="1"/>
</dbReference>
<dbReference type="Proteomes" id="UP000436822">
    <property type="component" value="Unassembled WGS sequence"/>
</dbReference>
<dbReference type="InterPro" id="IPR006135">
    <property type="entry name" value="T3SS_substrate_exporter"/>
</dbReference>
<dbReference type="PANTHER" id="PTHR30531:SF12">
    <property type="entry name" value="FLAGELLAR BIOSYNTHETIC PROTEIN FLHB"/>
    <property type="match status" value="1"/>
</dbReference>
<feature type="transmembrane region" description="Helical" evidence="3">
    <location>
        <begin position="190"/>
        <end position="213"/>
    </location>
</feature>
<evidence type="ECO:0000256" key="1">
    <source>
        <dbReference type="ARBA" id="ARBA00010690"/>
    </source>
</evidence>
<comment type="similarity">
    <text evidence="1">Belongs to the type III secretion exporter family.</text>
</comment>
<dbReference type="InterPro" id="IPR029025">
    <property type="entry name" value="T3SS_substrate_exporter_C"/>
</dbReference>
<proteinExistence type="inferred from homology"/>
<keyword evidence="3" id="KW-1133">Transmembrane helix</keyword>
<accession>A0A6N6JE54</accession>
<evidence type="ECO:0000256" key="3">
    <source>
        <dbReference type="SAM" id="Phobius"/>
    </source>
</evidence>
<reference evidence="4 5" key="1">
    <citation type="submission" date="2019-12" db="EMBL/GenBank/DDBJ databases">
        <title>Litoreibacter badius sp. nov., a novel bacteriochlorophyll a-containing bacterium in the genus Litoreibacter.</title>
        <authorList>
            <person name="Kanamuro M."/>
            <person name="Takabe Y."/>
            <person name="Mori K."/>
            <person name="Takaichi S."/>
            <person name="Hanada S."/>
        </authorList>
    </citation>
    <scope>NUCLEOTIDE SEQUENCE [LARGE SCALE GENOMIC DNA]</scope>
    <source>
        <strain evidence="4 5">K6</strain>
    </source>
</reference>
<organism evidence="4 5">
    <name type="scientific">Litoreibacter roseus</name>
    <dbReference type="NCBI Taxonomy" id="2601869"/>
    <lineage>
        <taxon>Bacteria</taxon>
        <taxon>Pseudomonadati</taxon>
        <taxon>Pseudomonadota</taxon>
        <taxon>Alphaproteobacteria</taxon>
        <taxon>Rhodobacterales</taxon>
        <taxon>Roseobacteraceae</taxon>
        <taxon>Litoreibacter</taxon>
    </lineage>
</organism>
<keyword evidence="4" id="KW-0966">Cell projection</keyword>
<dbReference type="EMBL" id="BLJE01000002">
    <property type="protein sequence ID" value="GFE64405.1"/>
    <property type="molecule type" value="Genomic_DNA"/>
</dbReference>
<feature type="compositionally biased region" description="Basic and acidic residues" evidence="2">
    <location>
        <begin position="225"/>
        <end position="237"/>
    </location>
</feature>
<dbReference type="PRINTS" id="PR00950">
    <property type="entry name" value="TYPE3IMSPROT"/>
</dbReference>
<dbReference type="RefSeq" id="WP_159805565.1">
    <property type="nucleotide sequence ID" value="NZ_BLJE01000002.1"/>
</dbReference>
<feature type="transmembrane region" description="Helical" evidence="3">
    <location>
        <begin position="31"/>
        <end position="51"/>
    </location>
</feature>
<gene>
    <name evidence="4" type="primary">fhlB</name>
    <name evidence="4" type="ORF">KIN_14790</name>
</gene>
<keyword evidence="4" id="KW-0969">Cilium</keyword>
<keyword evidence="3" id="KW-0472">Membrane</keyword>
<dbReference type="PANTHER" id="PTHR30531">
    <property type="entry name" value="FLAGELLAR BIOSYNTHETIC PROTEIN FLHB"/>
    <property type="match status" value="1"/>
</dbReference>
<keyword evidence="5" id="KW-1185">Reference proteome</keyword>
<dbReference type="OrthoDB" id="9807950at2"/>
<name>A0A6N6JE54_9RHOB</name>
<sequence length="360" mass="39066">MTSDDDTEKTHDPTPKKLEDARKRGEVPKSIDLNAAASLFGFVAALMLLGLEGVMTFSGALAELLANADDVAEQTLQSGGPWLMGGLVWTMAGVTLPLFGLPALLVIIALFGQRAIIFAPDKLAPKLNRISPIEGAKNKFGAKGIFEFGKSATKLVLACALLVFFLLGKLDQLVTSTAKTAGQIVLAMGSILVEFLMIVFVMTLAIGGIDYLWQHAQHIRKNRMSMKDMKDEAKESDGDPQFKQQRRQRAYDIAMNKMLSDVPTADVIIVNPTHYAVALKWDKMSGNAPICVAKGVDEIAARIREVANDAEVPIFSDPPTARALHATLDLGRAIEPDHYQAVAAAIRFAEGIRAKARRNR</sequence>
<feature type="transmembrane region" description="Helical" evidence="3">
    <location>
        <begin position="87"/>
        <end position="112"/>
    </location>
</feature>
<feature type="transmembrane region" description="Helical" evidence="3">
    <location>
        <begin position="152"/>
        <end position="170"/>
    </location>
</feature>
<dbReference type="GO" id="GO:0005886">
    <property type="term" value="C:plasma membrane"/>
    <property type="evidence" value="ECO:0007669"/>
    <property type="project" value="TreeGrafter"/>
</dbReference>
<protein>
    <submittedName>
        <fullName evidence="4">Flagellar biosynthesis protein FlhB</fullName>
    </submittedName>
</protein>
<dbReference type="GO" id="GO:0009306">
    <property type="term" value="P:protein secretion"/>
    <property type="evidence" value="ECO:0007669"/>
    <property type="project" value="InterPro"/>
</dbReference>
<keyword evidence="4" id="KW-0282">Flagellum</keyword>
<feature type="compositionally biased region" description="Basic and acidic residues" evidence="2">
    <location>
        <begin position="8"/>
        <end position="23"/>
    </location>
</feature>
<dbReference type="Gene3D" id="3.40.1690.10">
    <property type="entry name" value="secretion proteins EscU"/>
    <property type="match status" value="1"/>
</dbReference>
<evidence type="ECO:0000313" key="5">
    <source>
        <dbReference type="Proteomes" id="UP000436822"/>
    </source>
</evidence>
<keyword evidence="3" id="KW-0812">Transmembrane</keyword>
<dbReference type="AlphaFoldDB" id="A0A6N6JE54"/>
<feature type="region of interest" description="Disordered" evidence="2">
    <location>
        <begin position="1"/>
        <end position="23"/>
    </location>
</feature>
<evidence type="ECO:0000313" key="4">
    <source>
        <dbReference type="EMBL" id="GFE64405.1"/>
    </source>
</evidence>
<evidence type="ECO:0000256" key="2">
    <source>
        <dbReference type="SAM" id="MobiDB-lite"/>
    </source>
</evidence>
<comment type="caution">
    <text evidence="4">The sequence shown here is derived from an EMBL/GenBank/DDBJ whole genome shotgun (WGS) entry which is preliminary data.</text>
</comment>
<dbReference type="Pfam" id="PF01312">
    <property type="entry name" value="Bac_export_2"/>
    <property type="match status" value="1"/>
</dbReference>
<feature type="region of interest" description="Disordered" evidence="2">
    <location>
        <begin position="224"/>
        <end position="244"/>
    </location>
</feature>